<keyword evidence="2" id="KW-1185">Reference proteome</keyword>
<dbReference type="EMBL" id="JACXVP010000003">
    <property type="protein sequence ID" value="KAG5614929.1"/>
    <property type="molecule type" value="Genomic_DNA"/>
</dbReference>
<gene>
    <name evidence="1" type="ORF">H5410_014753</name>
</gene>
<dbReference type="Proteomes" id="UP000824120">
    <property type="component" value="Chromosome 3"/>
</dbReference>
<name>A0A9J5ZRV2_SOLCO</name>
<sequence length="74" mass="8514">MRTCHVRSVQALVDTACRWSMSPGRCAQATTDVAQPIMPFNRSCLPDAHMPQLMRASLGLYRLPDWRWRLSPDR</sequence>
<accession>A0A9J5ZRV2</accession>
<evidence type="ECO:0000313" key="1">
    <source>
        <dbReference type="EMBL" id="KAG5614929.1"/>
    </source>
</evidence>
<comment type="caution">
    <text evidence="1">The sequence shown here is derived from an EMBL/GenBank/DDBJ whole genome shotgun (WGS) entry which is preliminary data.</text>
</comment>
<dbReference type="AlphaFoldDB" id="A0A9J5ZRV2"/>
<protein>
    <submittedName>
        <fullName evidence="1">Uncharacterized protein</fullName>
    </submittedName>
</protein>
<evidence type="ECO:0000313" key="2">
    <source>
        <dbReference type="Proteomes" id="UP000824120"/>
    </source>
</evidence>
<reference evidence="1 2" key="1">
    <citation type="submission" date="2020-09" db="EMBL/GenBank/DDBJ databases">
        <title>De no assembly of potato wild relative species, Solanum commersonii.</title>
        <authorList>
            <person name="Cho K."/>
        </authorList>
    </citation>
    <scope>NUCLEOTIDE SEQUENCE [LARGE SCALE GENOMIC DNA]</scope>
    <source>
        <strain evidence="1">LZ3.2</strain>
        <tissue evidence="1">Leaf</tissue>
    </source>
</reference>
<proteinExistence type="predicted"/>
<organism evidence="1 2">
    <name type="scientific">Solanum commersonii</name>
    <name type="common">Commerson's wild potato</name>
    <name type="synonym">Commerson's nightshade</name>
    <dbReference type="NCBI Taxonomy" id="4109"/>
    <lineage>
        <taxon>Eukaryota</taxon>
        <taxon>Viridiplantae</taxon>
        <taxon>Streptophyta</taxon>
        <taxon>Embryophyta</taxon>
        <taxon>Tracheophyta</taxon>
        <taxon>Spermatophyta</taxon>
        <taxon>Magnoliopsida</taxon>
        <taxon>eudicotyledons</taxon>
        <taxon>Gunneridae</taxon>
        <taxon>Pentapetalae</taxon>
        <taxon>asterids</taxon>
        <taxon>lamiids</taxon>
        <taxon>Solanales</taxon>
        <taxon>Solanaceae</taxon>
        <taxon>Solanoideae</taxon>
        <taxon>Solaneae</taxon>
        <taxon>Solanum</taxon>
    </lineage>
</organism>